<dbReference type="AlphaFoldDB" id="U6LV79"/>
<dbReference type="InterPro" id="IPR035979">
    <property type="entry name" value="RBD_domain_sf"/>
</dbReference>
<feature type="chain" id="PRO_5004675178" evidence="5">
    <location>
        <begin position="30"/>
        <end position="274"/>
    </location>
</feature>
<sequence length="274" mass="31993">MRASPSSQALKAKLLLLLLLLLQQQQQMAGCLCIGKASCISSTATFSESLREYFSSFGPVYHTEVLFDKLTGRSRGFGFVTFEEVETINNVVDRHHTIDESQQRQQQRQQQQQQQQRNRQLQRQQKELQQRQDNQLQQEHQQQGSYRLQLQQQQQLLLQQQQQQQQQQNWSVEVRRAIPREEARNAQPRRSERESAENSGRVFIGGLGDEVTDGGGSEGLFLPLRRIDFRQRNGRQRNQQAERRKRRGPSLDPKPPAFECSEWELDLDPLKIQD</sequence>
<keyword evidence="5" id="KW-0732">Signal</keyword>
<evidence type="ECO:0000259" key="6">
    <source>
        <dbReference type="PROSITE" id="PS50102"/>
    </source>
</evidence>
<evidence type="ECO:0000313" key="7">
    <source>
        <dbReference type="EMBL" id="CDJ51705.1"/>
    </source>
</evidence>
<dbReference type="Gene3D" id="3.30.70.330">
    <property type="match status" value="1"/>
</dbReference>
<dbReference type="VEuPathDB" id="ToxoDB:EBH_0043930"/>
<evidence type="ECO:0000256" key="5">
    <source>
        <dbReference type="SAM" id="SignalP"/>
    </source>
</evidence>
<dbReference type="GO" id="GO:0006417">
    <property type="term" value="P:regulation of translation"/>
    <property type="evidence" value="ECO:0007669"/>
    <property type="project" value="TreeGrafter"/>
</dbReference>
<dbReference type="InterPro" id="IPR012677">
    <property type="entry name" value="Nucleotide-bd_a/b_plait_sf"/>
</dbReference>
<feature type="compositionally biased region" description="Basic and acidic residues" evidence="4">
    <location>
        <begin position="179"/>
        <end position="196"/>
    </location>
</feature>
<protein>
    <submittedName>
        <fullName evidence="7">Heterogeneous nuclear ribonucleoprotein A3, putative</fullName>
    </submittedName>
</protein>
<evidence type="ECO:0000256" key="3">
    <source>
        <dbReference type="PROSITE-ProRule" id="PRU00176"/>
    </source>
</evidence>
<feature type="signal peptide" evidence="5">
    <location>
        <begin position="1"/>
        <end position="29"/>
    </location>
</feature>
<reference evidence="7" key="2">
    <citation type="submission" date="2013-10" db="EMBL/GenBank/DDBJ databases">
        <authorList>
            <person name="Aslett M."/>
        </authorList>
    </citation>
    <scope>NUCLEOTIDE SEQUENCE [LARGE SCALE GENOMIC DNA]</scope>
    <source>
        <strain evidence="7">Houghton</strain>
    </source>
</reference>
<organism evidence="7 8">
    <name type="scientific">Eimeria brunetti</name>
    <dbReference type="NCBI Taxonomy" id="51314"/>
    <lineage>
        <taxon>Eukaryota</taxon>
        <taxon>Sar</taxon>
        <taxon>Alveolata</taxon>
        <taxon>Apicomplexa</taxon>
        <taxon>Conoidasida</taxon>
        <taxon>Coccidia</taxon>
        <taxon>Eucoccidiorida</taxon>
        <taxon>Eimeriorina</taxon>
        <taxon>Eimeriidae</taxon>
        <taxon>Eimeria</taxon>
    </lineage>
</organism>
<accession>U6LV79</accession>
<dbReference type="OrthoDB" id="1875751at2759"/>
<evidence type="ECO:0000313" key="8">
    <source>
        <dbReference type="Proteomes" id="UP000030750"/>
    </source>
</evidence>
<dbReference type="Pfam" id="PF00076">
    <property type="entry name" value="RRM_1"/>
    <property type="match status" value="1"/>
</dbReference>
<evidence type="ECO:0000256" key="4">
    <source>
        <dbReference type="SAM" id="MobiDB-lite"/>
    </source>
</evidence>
<dbReference type="InterPro" id="IPR000504">
    <property type="entry name" value="RRM_dom"/>
</dbReference>
<dbReference type="PROSITE" id="PS50102">
    <property type="entry name" value="RRM"/>
    <property type="match status" value="1"/>
</dbReference>
<feature type="region of interest" description="Disordered" evidence="4">
    <location>
        <begin position="230"/>
        <end position="262"/>
    </location>
</feature>
<keyword evidence="1" id="KW-0677">Repeat</keyword>
<feature type="region of interest" description="Disordered" evidence="4">
    <location>
        <begin position="179"/>
        <end position="216"/>
    </location>
</feature>
<dbReference type="GO" id="GO:0003729">
    <property type="term" value="F:mRNA binding"/>
    <property type="evidence" value="ECO:0007669"/>
    <property type="project" value="TreeGrafter"/>
</dbReference>
<feature type="region of interest" description="Disordered" evidence="4">
    <location>
        <begin position="98"/>
        <end position="141"/>
    </location>
</feature>
<feature type="compositionally biased region" description="Low complexity" evidence="4">
    <location>
        <begin position="103"/>
        <end position="123"/>
    </location>
</feature>
<evidence type="ECO:0000256" key="1">
    <source>
        <dbReference type="ARBA" id="ARBA00022737"/>
    </source>
</evidence>
<proteinExistence type="predicted"/>
<gene>
    <name evidence="7" type="ORF">EBH_0043930</name>
</gene>
<reference evidence="7" key="1">
    <citation type="submission" date="2013-10" db="EMBL/GenBank/DDBJ databases">
        <title>Genomic analysis of the causative agents of coccidiosis in chickens.</title>
        <authorList>
            <person name="Reid A.J."/>
            <person name="Blake D."/>
            <person name="Billington K."/>
            <person name="Browne H."/>
            <person name="Dunn M."/>
            <person name="Hung S."/>
            <person name="Kawahara F."/>
            <person name="Miranda-Saavedra D."/>
            <person name="Mourier T."/>
            <person name="Nagra H."/>
            <person name="Otto T.D."/>
            <person name="Rawlings N."/>
            <person name="Sanchez A."/>
            <person name="Sanders M."/>
            <person name="Subramaniam C."/>
            <person name="Tay Y."/>
            <person name="Dear P."/>
            <person name="Doerig C."/>
            <person name="Gruber A."/>
            <person name="Parkinson J."/>
            <person name="Shirley M."/>
            <person name="Wan K.L."/>
            <person name="Berriman M."/>
            <person name="Tomley F."/>
            <person name="Pain A."/>
        </authorList>
    </citation>
    <scope>NUCLEOTIDE SEQUENCE [LARGE SCALE GENOMIC DNA]</scope>
    <source>
        <strain evidence="7">Houghton</strain>
    </source>
</reference>
<keyword evidence="2 3" id="KW-0694">RNA-binding</keyword>
<dbReference type="SMART" id="SM00360">
    <property type="entry name" value="RRM"/>
    <property type="match status" value="1"/>
</dbReference>
<feature type="domain" description="RRM" evidence="6">
    <location>
        <begin position="30"/>
        <end position="103"/>
    </location>
</feature>
<dbReference type="GO" id="GO:1990904">
    <property type="term" value="C:ribonucleoprotein complex"/>
    <property type="evidence" value="ECO:0007669"/>
    <property type="project" value="UniProtKB-KW"/>
</dbReference>
<dbReference type="EMBL" id="HG712989">
    <property type="protein sequence ID" value="CDJ51705.1"/>
    <property type="molecule type" value="Genomic_DNA"/>
</dbReference>
<dbReference type="SUPFAM" id="SSF54928">
    <property type="entry name" value="RNA-binding domain, RBD"/>
    <property type="match status" value="1"/>
</dbReference>
<keyword evidence="7" id="KW-0687">Ribonucleoprotein</keyword>
<feature type="compositionally biased region" description="Gly residues" evidence="4">
    <location>
        <begin position="203"/>
        <end position="216"/>
    </location>
</feature>
<feature type="compositionally biased region" description="Low complexity" evidence="4">
    <location>
        <begin position="131"/>
        <end position="141"/>
    </location>
</feature>
<evidence type="ECO:0000256" key="2">
    <source>
        <dbReference type="ARBA" id="ARBA00022884"/>
    </source>
</evidence>
<dbReference type="Proteomes" id="UP000030750">
    <property type="component" value="Unassembled WGS sequence"/>
</dbReference>
<dbReference type="PANTHER" id="PTHR48032:SF6">
    <property type="entry name" value="RNA-BINDING (RRM_RBD_RNP MOTIFS) FAMILY PROTEIN"/>
    <property type="match status" value="1"/>
</dbReference>
<keyword evidence="8" id="KW-1185">Reference proteome</keyword>
<name>U6LV79_9EIME</name>
<dbReference type="PANTHER" id="PTHR48032">
    <property type="entry name" value="RNA-BINDING PROTEIN MUSASHI HOMOLOG RBP6"/>
    <property type="match status" value="1"/>
</dbReference>